<sequence>MRVYLQLLFTIGLIFLGTVTYSQTTLETRLRELPENTKITVNYSLKLPEGAKSVWLDNGKGKICSCQLLIAESNNENRVYQSNQTLSLKKITIKGLFDGSQMHVARVYFHNTDDYFKFKCYARDILVKHIAEYLNIDNIGAVAKED</sequence>
<organism evidence="1 2">
    <name type="scientific">Aureispira anguillae</name>
    <dbReference type="NCBI Taxonomy" id="2864201"/>
    <lineage>
        <taxon>Bacteria</taxon>
        <taxon>Pseudomonadati</taxon>
        <taxon>Bacteroidota</taxon>
        <taxon>Saprospiria</taxon>
        <taxon>Saprospirales</taxon>
        <taxon>Saprospiraceae</taxon>
        <taxon>Aureispira</taxon>
    </lineage>
</organism>
<name>A0A916DTT2_9BACT</name>
<reference evidence="1" key="1">
    <citation type="submission" date="2022-09" db="EMBL/GenBank/DDBJ databases">
        <title>Aureispira anguillicida sp. nov., isolated from Leptocephalus of Japanese eel Anguilla japonica.</title>
        <authorList>
            <person name="Yuasa K."/>
            <person name="Mekata T."/>
            <person name="Ikunari K."/>
        </authorList>
    </citation>
    <scope>NUCLEOTIDE SEQUENCE</scope>
    <source>
        <strain evidence="1">EL160426</strain>
    </source>
</reference>
<protein>
    <submittedName>
        <fullName evidence="1">Uncharacterized protein</fullName>
    </submittedName>
</protein>
<dbReference type="Proteomes" id="UP001060919">
    <property type="component" value="Chromosome"/>
</dbReference>
<evidence type="ECO:0000313" key="2">
    <source>
        <dbReference type="Proteomes" id="UP001060919"/>
    </source>
</evidence>
<dbReference type="RefSeq" id="WP_264793191.1">
    <property type="nucleotide sequence ID" value="NZ_AP026867.1"/>
</dbReference>
<evidence type="ECO:0000313" key="1">
    <source>
        <dbReference type="EMBL" id="BDS12072.1"/>
    </source>
</evidence>
<accession>A0A916DTT2</accession>
<gene>
    <name evidence="1" type="ORF">AsAng_0027870</name>
</gene>
<proteinExistence type="predicted"/>
<dbReference type="KEGG" id="aup:AsAng_0027870"/>
<keyword evidence="2" id="KW-1185">Reference proteome</keyword>
<dbReference type="EMBL" id="AP026867">
    <property type="protein sequence ID" value="BDS12072.1"/>
    <property type="molecule type" value="Genomic_DNA"/>
</dbReference>
<dbReference type="AlphaFoldDB" id="A0A916DTT2"/>